<dbReference type="GO" id="GO:0003677">
    <property type="term" value="F:DNA binding"/>
    <property type="evidence" value="ECO:0007669"/>
    <property type="project" value="UniProtKB-KW"/>
</dbReference>
<dbReference type="GO" id="GO:0000160">
    <property type="term" value="P:phosphorelay signal transduction system"/>
    <property type="evidence" value="ECO:0007669"/>
    <property type="project" value="InterPro"/>
</dbReference>
<keyword evidence="5" id="KW-1185">Reference proteome</keyword>
<dbReference type="InterPro" id="IPR036388">
    <property type="entry name" value="WH-like_DNA-bd_sf"/>
</dbReference>
<name>A0A6L7I3A1_9GAMM</name>
<accession>A0A6L7I3A1</accession>
<keyword evidence="2" id="KW-1133">Transmembrane helix</keyword>
<evidence type="ECO:0000313" key="4">
    <source>
        <dbReference type="EMBL" id="MXR70760.1"/>
    </source>
</evidence>
<feature type="domain" description="OmpR/PhoB-type" evidence="3">
    <location>
        <begin position="26"/>
        <end position="93"/>
    </location>
</feature>
<reference evidence="4 5" key="1">
    <citation type="submission" date="2019-12" db="EMBL/GenBank/DDBJ databases">
        <title>Shewanella insulae sp. nov., isolated from a tidal flat.</title>
        <authorList>
            <person name="Yoon J.-H."/>
        </authorList>
    </citation>
    <scope>NUCLEOTIDE SEQUENCE [LARGE SCALE GENOMIC DNA]</scope>
    <source>
        <strain evidence="4 5">JBTF-M18</strain>
    </source>
</reference>
<keyword evidence="2" id="KW-0812">Transmembrane</keyword>
<dbReference type="InterPro" id="IPR001867">
    <property type="entry name" value="OmpR/PhoB-type_DNA-bd"/>
</dbReference>
<dbReference type="GO" id="GO:0006355">
    <property type="term" value="P:regulation of DNA-templated transcription"/>
    <property type="evidence" value="ECO:0007669"/>
    <property type="project" value="InterPro"/>
</dbReference>
<comment type="caution">
    <text evidence="4">The sequence shown here is derived from an EMBL/GenBank/DDBJ whole genome shotgun (WGS) entry which is preliminary data.</text>
</comment>
<protein>
    <submittedName>
        <fullName evidence="4">Helix-turn-helix domain-containing protein</fullName>
    </submittedName>
</protein>
<dbReference type="InterPro" id="IPR016032">
    <property type="entry name" value="Sig_transdc_resp-reg_C-effctor"/>
</dbReference>
<evidence type="ECO:0000256" key="1">
    <source>
        <dbReference type="ARBA" id="ARBA00023125"/>
    </source>
</evidence>
<evidence type="ECO:0000313" key="5">
    <source>
        <dbReference type="Proteomes" id="UP000474778"/>
    </source>
</evidence>
<proteinExistence type="predicted"/>
<evidence type="ECO:0000256" key="2">
    <source>
        <dbReference type="SAM" id="Phobius"/>
    </source>
</evidence>
<dbReference type="RefSeq" id="WP_160798767.1">
    <property type="nucleotide sequence ID" value="NZ_CANMWR010000008.1"/>
</dbReference>
<dbReference type="Proteomes" id="UP000474778">
    <property type="component" value="Unassembled WGS sequence"/>
</dbReference>
<organism evidence="4 5">
    <name type="scientific">Shewanella insulae</name>
    <dbReference type="NCBI Taxonomy" id="2681496"/>
    <lineage>
        <taxon>Bacteria</taxon>
        <taxon>Pseudomonadati</taxon>
        <taxon>Pseudomonadota</taxon>
        <taxon>Gammaproteobacteria</taxon>
        <taxon>Alteromonadales</taxon>
        <taxon>Shewanellaceae</taxon>
        <taxon>Shewanella</taxon>
    </lineage>
</organism>
<sequence>MQIGCCWFEPSQSTLSNQDNDTSWRMPGAEFAVLKLLTERRGQVMSNADLLACLPEDEANMARLVQAVDRIRFFLGNPSGKLLESVGDQGYILHTKFSPRRELLGNGPARRMTKQQYILLISQLLLLFLLIYSVFEPSNYLPSLAELLGEQ</sequence>
<dbReference type="Gene3D" id="1.10.10.10">
    <property type="entry name" value="Winged helix-like DNA-binding domain superfamily/Winged helix DNA-binding domain"/>
    <property type="match status" value="1"/>
</dbReference>
<dbReference type="SUPFAM" id="SSF46894">
    <property type="entry name" value="C-terminal effector domain of the bipartite response regulators"/>
    <property type="match status" value="1"/>
</dbReference>
<evidence type="ECO:0000259" key="3">
    <source>
        <dbReference type="Pfam" id="PF00486"/>
    </source>
</evidence>
<dbReference type="AlphaFoldDB" id="A0A6L7I3A1"/>
<gene>
    <name evidence="4" type="ORF">GNT65_19060</name>
</gene>
<keyword evidence="2" id="KW-0472">Membrane</keyword>
<feature type="transmembrane region" description="Helical" evidence="2">
    <location>
        <begin position="117"/>
        <end position="135"/>
    </location>
</feature>
<dbReference type="Pfam" id="PF00486">
    <property type="entry name" value="Trans_reg_C"/>
    <property type="match status" value="1"/>
</dbReference>
<dbReference type="EMBL" id="WRPA01000024">
    <property type="protein sequence ID" value="MXR70760.1"/>
    <property type="molecule type" value="Genomic_DNA"/>
</dbReference>
<keyword evidence="1" id="KW-0238">DNA-binding</keyword>